<comment type="similarity">
    <text evidence="7">Belongs to the binding-protein-dependent transport system permease family.</text>
</comment>
<feature type="transmembrane region" description="Helical" evidence="7">
    <location>
        <begin position="464"/>
        <end position="483"/>
    </location>
</feature>
<gene>
    <name evidence="9" type="primary">oppB</name>
    <name evidence="9" type="ORF">CSEC_1503</name>
</gene>
<keyword evidence="10" id="KW-1185">Reference proteome</keyword>
<feature type="domain" description="ABC transmembrane type-1" evidence="8">
    <location>
        <begin position="263"/>
        <end position="483"/>
    </location>
</feature>
<dbReference type="InterPro" id="IPR000515">
    <property type="entry name" value="MetI-like"/>
</dbReference>
<dbReference type="InterPro" id="IPR035906">
    <property type="entry name" value="MetI-like_sf"/>
</dbReference>
<keyword evidence="5 7" id="KW-1133">Transmembrane helix</keyword>
<accession>A0A090CZB0</accession>
<protein>
    <submittedName>
        <fullName evidence="9">ABC-type oligopeptide transporter, permease subunit</fullName>
    </submittedName>
</protein>
<feature type="transmembrane region" description="Helical" evidence="7">
    <location>
        <begin position="265"/>
        <end position="288"/>
    </location>
</feature>
<evidence type="ECO:0000256" key="3">
    <source>
        <dbReference type="ARBA" id="ARBA00022475"/>
    </source>
</evidence>
<proteinExistence type="inferred from homology"/>
<evidence type="ECO:0000256" key="7">
    <source>
        <dbReference type="RuleBase" id="RU363032"/>
    </source>
</evidence>
<dbReference type="EMBL" id="CCEJ010000007">
    <property type="protein sequence ID" value="CDR34317.1"/>
    <property type="molecule type" value="Genomic_DNA"/>
</dbReference>
<feature type="transmembrane region" description="Helical" evidence="7">
    <location>
        <begin position="9"/>
        <end position="30"/>
    </location>
</feature>
<dbReference type="eggNOG" id="COG0601">
    <property type="taxonomic scope" value="Bacteria"/>
</dbReference>
<comment type="caution">
    <text evidence="9">The sequence shown here is derived from an EMBL/GenBank/DDBJ whole genome shotgun (WGS) entry which is preliminary data.</text>
</comment>
<name>A0A090CZB0_9BACT</name>
<dbReference type="STRING" id="1437425.CSEC_1503"/>
<evidence type="ECO:0000256" key="4">
    <source>
        <dbReference type="ARBA" id="ARBA00022692"/>
    </source>
</evidence>
<keyword evidence="3" id="KW-1003">Cell membrane</keyword>
<keyword evidence="2 7" id="KW-0813">Transport</keyword>
<reference evidence="9" key="1">
    <citation type="submission" date="2013-12" db="EMBL/GenBank/DDBJ databases">
        <authorList>
            <person name="Linke B."/>
        </authorList>
    </citation>
    <scope>NUCLEOTIDE SEQUENCE [LARGE SCALE GENOMIC DNA]</scope>
    <source>
        <strain evidence="9">CRIB-18</strain>
    </source>
</reference>
<evidence type="ECO:0000256" key="5">
    <source>
        <dbReference type="ARBA" id="ARBA00022989"/>
    </source>
</evidence>
<feature type="transmembrane region" description="Helical" evidence="7">
    <location>
        <begin position="422"/>
        <end position="444"/>
    </location>
</feature>
<organism evidence="9 10">
    <name type="scientific">Candidatus Criblamydia sequanensis CRIB-18</name>
    <dbReference type="NCBI Taxonomy" id="1437425"/>
    <lineage>
        <taxon>Bacteria</taxon>
        <taxon>Pseudomonadati</taxon>
        <taxon>Chlamydiota</taxon>
        <taxon>Chlamydiia</taxon>
        <taxon>Parachlamydiales</taxon>
        <taxon>Candidatus Criblamydiaceae</taxon>
        <taxon>Candidatus Criblamydia</taxon>
    </lineage>
</organism>
<comment type="subcellular location">
    <subcellularLocation>
        <location evidence="1 7">Cell membrane</location>
        <topology evidence="1 7">Multi-pass membrane protein</topology>
    </subcellularLocation>
</comment>
<keyword evidence="4 7" id="KW-0812">Transmembrane</keyword>
<dbReference type="PROSITE" id="PS50928">
    <property type="entry name" value="ABC_TM1"/>
    <property type="match status" value="1"/>
</dbReference>
<reference evidence="9" key="2">
    <citation type="submission" date="2014-09" db="EMBL/GenBank/DDBJ databases">
        <title>Criblamydia sequanensis harbors a mega-plasmid encoding arsenite resistance.</title>
        <authorList>
            <person name="Bertelli C."/>
            <person name="Goesmann A."/>
            <person name="Greub G."/>
        </authorList>
    </citation>
    <scope>NUCLEOTIDE SEQUENCE [LARGE SCALE GENOMIC DNA]</scope>
    <source>
        <strain evidence="9">CRIB-18</strain>
    </source>
</reference>
<dbReference type="GO" id="GO:0005886">
    <property type="term" value="C:plasma membrane"/>
    <property type="evidence" value="ECO:0007669"/>
    <property type="project" value="UniProtKB-SubCell"/>
</dbReference>
<keyword evidence="6 7" id="KW-0472">Membrane</keyword>
<dbReference type="Gene3D" id="1.10.3720.10">
    <property type="entry name" value="MetI-like"/>
    <property type="match status" value="1"/>
</dbReference>
<dbReference type="CDD" id="cd06261">
    <property type="entry name" value="TM_PBP2"/>
    <property type="match status" value="1"/>
</dbReference>
<evidence type="ECO:0000259" key="8">
    <source>
        <dbReference type="PROSITE" id="PS50928"/>
    </source>
</evidence>
<dbReference type="Pfam" id="PF00528">
    <property type="entry name" value="BPD_transp_1"/>
    <property type="match status" value="1"/>
</dbReference>
<dbReference type="OrthoDB" id="9789439at2"/>
<dbReference type="PANTHER" id="PTHR30465:SF0">
    <property type="entry name" value="OLIGOPEPTIDE TRANSPORT SYSTEM PERMEASE PROTEIN APPB"/>
    <property type="match status" value="1"/>
</dbReference>
<evidence type="ECO:0000256" key="1">
    <source>
        <dbReference type="ARBA" id="ARBA00004651"/>
    </source>
</evidence>
<dbReference type="GO" id="GO:0055085">
    <property type="term" value="P:transmembrane transport"/>
    <property type="evidence" value="ECO:0007669"/>
    <property type="project" value="InterPro"/>
</dbReference>
<evidence type="ECO:0000313" key="9">
    <source>
        <dbReference type="EMBL" id="CDR34317.1"/>
    </source>
</evidence>
<dbReference type="SUPFAM" id="SSF161098">
    <property type="entry name" value="MetI-like"/>
    <property type="match status" value="1"/>
</dbReference>
<evidence type="ECO:0000256" key="6">
    <source>
        <dbReference type="ARBA" id="ARBA00023136"/>
    </source>
</evidence>
<sequence length="497" mass="56627">MWNYLLRRLFLLPITLFFIILINFFIINLAPGDPVTVTEVSADGAKRQEGQSAASTDDRYQQFREFYGLTLPIIYNIWPETSINWILKELNELNSFLDDPDKSALTFKEYNQKRILLGDMSRYLMPKLKSIMDDKSESFAIRQLASQFFIRGGTRVVTIGGDLGEMERAQNQRISKGNTILRELAPKRNETPQEFAKKNEALGKWFEENKSDFYIEPNFKTKLKIFFTETRFYRYFSRVLTLNFGSIRNDPNKKVIDEVSRRFKYSLTLSILPMIATFFLCIIFGYVMASYQNEFLDNGLSLLFLILYATPIFVVAPFLIEKVALNGHFPFTDIPIPLSGFTSKESIYNNLSSFERLTDVLKHIALPLVAILYGGLAAQARFARTAFLEVMRHDYVRTAKAKGASSFDIATKHIGRNASITLVTAIAGSLGVILGGSLIVETLFEIDGFGKFFYDAIINRDYNVIMFSTLAGSLLTLLGYLFADISYTILDPRVTLE</sequence>
<feature type="transmembrane region" description="Helical" evidence="7">
    <location>
        <begin position="300"/>
        <end position="320"/>
    </location>
</feature>
<dbReference type="RefSeq" id="WP_041017861.1">
    <property type="nucleotide sequence ID" value="NZ_CCEJ010000007.1"/>
</dbReference>
<dbReference type="PANTHER" id="PTHR30465">
    <property type="entry name" value="INNER MEMBRANE ABC TRANSPORTER"/>
    <property type="match status" value="1"/>
</dbReference>
<dbReference type="AlphaFoldDB" id="A0A090CZB0"/>
<evidence type="ECO:0000313" key="10">
    <source>
        <dbReference type="Proteomes" id="UP000031552"/>
    </source>
</evidence>
<feature type="transmembrane region" description="Helical" evidence="7">
    <location>
        <begin position="364"/>
        <end position="383"/>
    </location>
</feature>
<evidence type="ECO:0000256" key="2">
    <source>
        <dbReference type="ARBA" id="ARBA00022448"/>
    </source>
</evidence>
<dbReference type="Proteomes" id="UP000031552">
    <property type="component" value="Unassembled WGS sequence"/>
</dbReference>